<keyword evidence="3" id="KW-1185">Reference proteome</keyword>
<evidence type="ECO:0000313" key="3">
    <source>
        <dbReference type="Proteomes" id="UP000004169"/>
    </source>
</evidence>
<feature type="region of interest" description="Disordered" evidence="1">
    <location>
        <begin position="1"/>
        <end position="25"/>
    </location>
</feature>
<evidence type="ECO:0000256" key="1">
    <source>
        <dbReference type="SAM" id="MobiDB-lite"/>
    </source>
</evidence>
<sequence>MAKRANTQVKTPVSKTTRSRKRNKEEAVVITAATVAPALPSSPVGAEIDLDSLDSLLADEVLSADTEDDDLDLEIEIEDENDDLDLASQIEEPAPVETTPANNDAELEALMAEIEGDDAPVEASDEDLEKVAGEIALEETRQEIYAKQESTVELKDEPAPSEETKTAKAPKEPREKKERAPRLTLESLPADAFVLTLSDAEVDLEENKATVIARKPTAVKVAEKFENTLLSIAAGKLPSVYTVQTMKLLRKQGGTATSKQIVEDLMSRYGDGTARAQGSQMMQLLPALKIAERSGNSLTLNAESTLAMAIYGIIDGASSAPAEEPEAA</sequence>
<proteinExistence type="predicted"/>
<dbReference type="Proteomes" id="UP000004169">
    <property type="component" value="Unassembled WGS sequence"/>
</dbReference>
<dbReference type="EMBL" id="CAHP01000060">
    <property type="protein sequence ID" value="CCG43224.1"/>
    <property type="molecule type" value="Genomic_DNA"/>
</dbReference>
<feature type="compositionally biased region" description="Polar residues" evidence="1">
    <location>
        <begin position="1"/>
        <end position="16"/>
    </location>
</feature>
<feature type="region of interest" description="Disordered" evidence="1">
    <location>
        <begin position="146"/>
        <end position="181"/>
    </location>
</feature>
<dbReference type="eggNOG" id="ENOG502ZQ36">
    <property type="taxonomic scope" value="Bacteria"/>
</dbReference>
<feature type="region of interest" description="Disordered" evidence="1">
    <location>
        <begin position="78"/>
        <end position="103"/>
    </location>
</feature>
<evidence type="ECO:0000313" key="2">
    <source>
        <dbReference type="EMBL" id="CCG43224.1"/>
    </source>
</evidence>
<gene>
    <name evidence="2" type="ORF">PHAMO_80015</name>
</gene>
<dbReference type="RefSeq" id="WP_002731268.1">
    <property type="nucleotide sequence ID" value="NZ_CAHP01000060.1"/>
</dbReference>
<comment type="caution">
    <text evidence="2">The sequence shown here is derived from an EMBL/GenBank/DDBJ whole genome shotgun (WGS) entry which is preliminary data.</text>
</comment>
<dbReference type="OrthoDB" id="8481915at2"/>
<accession>H8FXY6</accession>
<name>H8FXY6_MAGML</name>
<organism evidence="2 3">
    <name type="scientific">Magnetospirillum molischianum DSM 120</name>
    <dbReference type="NCBI Taxonomy" id="1150626"/>
    <lineage>
        <taxon>Bacteria</taxon>
        <taxon>Pseudomonadati</taxon>
        <taxon>Pseudomonadota</taxon>
        <taxon>Alphaproteobacteria</taxon>
        <taxon>Rhodospirillales</taxon>
        <taxon>Rhodospirillaceae</taxon>
        <taxon>Magnetospirillum</taxon>
    </lineage>
</organism>
<reference evidence="2 3" key="1">
    <citation type="journal article" date="2012" name="J. Bacteriol.">
        <title>Draft Genome Sequence of the Purple Photosynthetic Bacterium Phaeospirillum molischianum DSM120, a Particularly Versatile Bacterium.</title>
        <authorList>
            <person name="Duquesne K."/>
            <person name="Prima V."/>
            <person name="Ji B."/>
            <person name="Rouy Z."/>
            <person name="Medigue C."/>
            <person name="Talla E."/>
            <person name="Sturgis J.N."/>
        </authorList>
    </citation>
    <scope>NUCLEOTIDE SEQUENCE [LARGE SCALE GENOMIC DNA]</scope>
    <source>
        <strain evidence="3">DSM120</strain>
    </source>
</reference>
<protein>
    <submittedName>
        <fullName evidence="2">Uncharacterized protein</fullName>
    </submittedName>
</protein>
<dbReference type="AlphaFoldDB" id="H8FXY6"/>